<accession>A0ABX1THP2</accession>
<dbReference type="InterPro" id="IPR036590">
    <property type="entry name" value="SRAP-like"/>
</dbReference>
<dbReference type="InterPro" id="IPR003738">
    <property type="entry name" value="SRAP"/>
</dbReference>
<dbReference type="Pfam" id="PF02586">
    <property type="entry name" value="SRAP"/>
    <property type="match status" value="1"/>
</dbReference>
<keyword evidence="5" id="KW-0190">Covalent protein-DNA linkage</keyword>
<comment type="caution">
    <text evidence="9">The sequence shown here is derived from an EMBL/GenBank/DDBJ whole genome shotgun (WGS) entry which is preliminary data.</text>
</comment>
<gene>
    <name evidence="9" type="ORF">E4P82_06550</name>
</gene>
<comment type="similarity">
    <text evidence="1 8">Belongs to the SOS response-associated peptidase family.</text>
</comment>
<evidence type="ECO:0000256" key="7">
    <source>
        <dbReference type="ARBA" id="ARBA00023239"/>
    </source>
</evidence>
<evidence type="ECO:0000313" key="9">
    <source>
        <dbReference type="EMBL" id="NMQ18898.1"/>
    </source>
</evidence>
<evidence type="ECO:0000256" key="6">
    <source>
        <dbReference type="ARBA" id="ARBA00023125"/>
    </source>
</evidence>
<evidence type="ECO:0000256" key="3">
    <source>
        <dbReference type="ARBA" id="ARBA00022763"/>
    </source>
</evidence>
<keyword evidence="10" id="KW-1185">Reference proteome</keyword>
<evidence type="ECO:0000256" key="8">
    <source>
        <dbReference type="RuleBase" id="RU364100"/>
    </source>
</evidence>
<dbReference type="EMBL" id="SPMZ01000016">
    <property type="protein sequence ID" value="NMQ18898.1"/>
    <property type="molecule type" value="Genomic_DNA"/>
</dbReference>
<evidence type="ECO:0000313" key="10">
    <source>
        <dbReference type="Proteomes" id="UP000760480"/>
    </source>
</evidence>
<name>A0ABX1THP2_9GAMM</name>
<organism evidence="9 10">
    <name type="scientific">Candidatus Competibacter phosphatis</name>
    <dbReference type="NCBI Taxonomy" id="221280"/>
    <lineage>
        <taxon>Bacteria</taxon>
        <taxon>Pseudomonadati</taxon>
        <taxon>Pseudomonadota</taxon>
        <taxon>Gammaproteobacteria</taxon>
        <taxon>Candidatus Competibacteraceae</taxon>
        <taxon>Candidatus Competibacter</taxon>
    </lineage>
</organism>
<reference evidence="9 10" key="1">
    <citation type="submission" date="2019-03" db="EMBL/GenBank/DDBJ databases">
        <title>Metabolic reconstructions from genomes of highly enriched 'Candidatus Accumulibacter' and 'Candidatus Competibacter' bioreactor populations.</title>
        <authorList>
            <person name="Annavajhala M.K."/>
            <person name="Welles L."/>
            <person name="Abbas B."/>
            <person name="Sorokin D."/>
            <person name="Park H."/>
            <person name="Van Loosdrecht M."/>
            <person name="Chandran K."/>
        </authorList>
    </citation>
    <scope>NUCLEOTIDE SEQUENCE [LARGE SCALE GENOMIC DNA]</scope>
    <source>
        <strain evidence="9 10">SBR_G</strain>
    </source>
</reference>
<dbReference type="EC" id="3.4.-.-" evidence="8"/>
<proteinExistence type="inferred from homology"/>
<evidence type="ECO:0000256" key="5">
    <source>
        <dbReference type="ARBA" id="ARBA00023124"/>
    </source>
</evidence>
<keyword evidence="2 8" id="KW-0645">Protease</keyword>
<evidence type="ECO:0000256" key="4">
    <source>
        <dbReference type="ARBA" id="ARBA00022801"/>
    </source>
</evidence>
<keyword evidence="4 8" id="KW-0378">Hydrolase</keyword>
<keyword evidence="7" id="KW-0456">Lyase</keyword>
<keyword evidence="6" id="KW-0238">DNA-binding</keyword>
<evidence type="ECO:0000256" key="1">
    <source>
        <dbReference type="ARBA" id="ARBA00008136"/>
    </source>
</evidence>
<dbReference type="Proteomes" id="UP000760480">
    <property type="component" value="Unassembled WGS sequence"/>
</dbReference>
<dbReference type="PANTHER" id="PTHR13604">
    <property type="entry name" value="DC12-RELATED"/>
    <property type="match status" value="1"/>
</dbReference>
<keyword evidence="3" id="KW-0227">DNA damage</keyword>
<dbReference type="SUPFAM" id="SSF143081">
    <property type="entry name" value="BB1717-like"/>
    <property type="match status" value="1"/>
</dbReference>
<dbReference type="PANTHER" id="PTHR13604:SF0">
    <property type="entry name" value="ABASIC SITE PROCESSING PROTEIN HMCES"/>
    <property type="match status" value="1"/>
</dbReference>
<dbReference type="Gene3D" id="3.90.1680.10">
    <property type="entry name" value="SOS response associated peptidase-like"/>
    <property type="match status" value="1"/>
</dbReference>
<protein>
    <recommendedName>
        <fullName evidence="8">Abasic site processing protein</fullName>
        <ecNumber evidence="8">3.4.-.-</ecNumber>
    </recommendedName>
</protein>
<sequence length="222" mass="24767">MCGRLIQITAGELLAERFELPAISTVTPRYNLAPSQPVGVIRVAAEGQREWVALRWGLVPAWSPEPRTAYSTFNARAETVADKPTYRHAFRRRRCLIPADGFYEWRTVGKRKQPYCIAPTDDEPFAFAGLWERWERDGTVVESCTIVVTTANATIAPLHDRMPVILARADEALWLDPTQTDPAILQPLLIPCAPERLRVWPVGTAVNRPGSEGPDLMAPLPS</sequence>
<evidence type="ECO:0000256" key="2">
    <source>
        <dbReference type="ARBA" id="ARBA00022670"/>
    </source>
</evidence>